<keyword evidence="2 8" id="KW-0349">Heme</keyword>
<accession>A0A1G6ZIQ7</accession>
<protein>
    <submittedName>
        <fullName evidence="11">Cytochrome c peroxidase</fullName>
    </submittedName>
</protein>
<dbReference type="GO" id="GO:0004130">
    <property type="term" value="F:cytochrome-c peroxidase activity"/>
    <property type="evidence" value="ECO:0007669"/>
    <property type="project" value="TreeGrafter"/>
</dbReference>
<feature type="binding site" description="covalent" evidence="8">
    <location>
        <position position="230"/>
    </location>
    <ligand>
        <name>heme c</name>
        <dbReference type="ChEBI" id="CHEBI:61717"/>
        <label>2</label>
    </ligand>
</feature>
<evidence type="ECO:0000256" key="7">
    <source>
        <dbReference type="ARBA" id="ARBA00023004"/>
    </source>
</evidence>
<dbReference type="GO" id="GO:0046872">
    <property type="term" value="F:metal ion binding"/>
    <property type="evidence" value="ECO:0007669"/>
    <property type="project" value="UniProtKB-KW"/>
</dbReference>
<dbReference type="GO" id="GO:0009055">
    <property type="term" value="F:electron transfer activity"/>
    <property type="evidence" value="ECO:0007669"/>
    <property type="project" value="InterPro"/>
</dbReference>
<evidence type="ECO:0000256" key="3">
    <source>
        <dbReference type="ARBA" id="ARBA00022723"/>
    </source>
</evidence>
<feature type="domain" description="Cytochrome c" evidence="10">
    <location>
        <begin position="203"/>
        <end position="341"/>
    </location>
</feature>
<evidence type="ECO:0000256" key="1">
    <source>
        <dbReference type="ARBA" id="ARBA00004418"/>
    </source>
</evidence>
<dbReference type="AlphaFoldDB" id="A0A1G6ZIQ7"/>
<feature type="binding site" description="covalent" evidence="8">
    <location>
        <position position="74"/>
    </location>
    <ligand>
        <name>heme c</name>
        <dbReference type="ChEBI" id="CHEBI:61717"/>
        <label>1</label>
    </ligand>
</feature>
<feature type="binding site" description="covalent" evidence="8">
    <location>
        <position position="227"/>
    </location>
    <ligand>
        <name>heme c</name>
        <dbReference type="ChEBI" id="CHEBI:61717"/>
        <label>2</label>
    </ligand>
</feature>
<feature type="binding site" description="axial binding residue" evidence="9">
    <location>
        <position position="231"/>
    </location>
    <ligand>
        <name>heme c</name>
        <dbReference type="ChEBI" id="CHEBI:61717"/>
        <label>2</label>
    </ligand>
    <ligandPart>
        <name>Fe</name>
        <dbReference type="ChEBI" id="CHEBI:18248"/>
    </ligandPart>
</feature>
<keyword evidence="6" id="KW-0560">Oxidoreductase</keyword>
<keyword evidence="5" id="KW-0574">Periplasm</keyword>
<keyword evidence="11" id="KW-0575">Peroxidase</keyword>
<dbReference type="Gene3D" id="1.10.760.10">
    <property type="entry name" value="Cytochrome c-like domain"/>
    <property type="match status" value="2"/>
</dbReference>
<dbReference type="GO" id="GO:0020037">
    <property type="term" value="F:heme binding"/>
    <property type="evidence" value="ECO:0007669"/>
    <property type="project" value="InterPro"/>
</dbReference>
<proteinExistence type="predicted"/>
<evidence type="ECO:0000256" key="8">
    <source>
        <dbReference type="PIRSR" id="PIRSR000294-1"/>
    </source>
</evidence>
<dbReference type="STRING" id="390242.SAMN04488024_110129"/>
<keyword evidence="12" id="KW-1185">Reference proteome</keyword>
<dbReference type="RefSeq" id="WP_090771615.1">
    <property type="nucleotide sequence ID" value="NZ_FMZH01000010.1"/>
</dbReference>
<evidence type="ECO:0000256" key="4">
    <source>
        <dbReference type="ARBA" id="ARBA00022729"/>
    </source>
</evidence>
<reference evidence="12" key="1">
    <citation type="submission" date="2016-10" db="EMBL/GenBank/DDBJ databases">
        <authorList>
            <person name="Varghese N."/>
            <person name="Submissions S."/>
        </authorList>
    </citation>
    <scope>NUCLEOTIDE SEQUENCE [LARGE SCALE GENOMIC DNA]</scope>
    <source>
        <strain evidence="12">DSM 18609</strain>
    </source>
</reference>
<feature type="binding site" description="axial binding residue" evidence="9">
    <location>
        <position position="78"/>
    </location>
    <ligand>
        <name>heme c</name>
        <dbReference type="ChEBI" id="CHEBI:61717"/>
        <label>1</label>
    </ligand>
    <ligandPart>
        <name>Fe</name>
        <dbReference type="ChEBI" id="CHEBI:18248"/>
    </ligandPart>
</feature>
<comment type="PTM">
    <text evidence="8">Binds 2 heme groups per subunit.</text>
</comment>
<keyword evidence="3 9" id="KW-0479">Metal-binding</keyword>
<dbReference type="SUPFAM" id="SSF46626">
    <property type="entry name" value="Cytochrome c"/>
    <property type="match status" value="2"/>
</dbReference>
<dbReference type="InterPro" id="IPR036909">
    <property type="entry name" value="Cyt_c-like_dom_sf"/>
</dbReference>
<keyword evidence="4" id="KW-0732">Signal</keyword>
<evidence type="ECO:0000256" key="9">
    <source>
        <dbReference type="PIRSR" id="PIRSR000294-2"/>
    </source>
</evidence>
<comment type="subcellular location">
    <subcellularLocation>
        <location evidence="1">Periplasm</location>
    </subcellularLocation>
</comment>
<dbReference type="InterPro" id="IPR009056">
    <property type="entry name" value="Cyt_c-like_dom"/>
</dbReference>
<organism evidence="11 12">
    <name type="scientific">Pedobacter soli</name>
    <dbReference type="NCBI Taxonomy" id="390242"/>
    <lineage>
        <taxon>Bacteria</taxon>
        <taxon>Pseudomonadati</taxon>
        <taxon>Bacteroidota</taxon>
        <taxon>Sphingobacteriia</taxon>
        <taxon>Sphingobacteriales</taxon>
        <taxon>Sphingobacteriaceae</taxon>
        <taxon>Pedobacter</taxon>
    </lineage>
</organism>
<dbReference type="PANTHER" id="PTHR30600">
    <property type="entry name" value="CYTOCHROME C PEROXIDASE-RELATED"/>
    <property type="match status" value="1"/>
</dbReference>
<gene>
    <name evidence="11" type="ORF">SAMN04488024_110129</name>
</gene>
<dbReference type="PROSITE" id="PS51007">
    <property type="entry name" value="CYTC"/>
    <property type="match status" value="1"/>
</dbReference>
<evidence type="ECO:0000259" key="10">
    <source>
        <dbReference type="PROSITE" id="PS51007"/>
    </source>
</evidence>
<feature type="binding site" description="covalent" evidence="8">
    <location>
        <position position="77"/>
    </location>
    <ligand>
        <name>heme c</name>
        <dbReference type="ChEBI" id="CHEBI:61717"/>
        <label>1</label>
    </ligand>
</feature>
<dbReference type="InterPro" id="IPR026259">
    <property type="entry name" value="MauG/Cytc_peroxidase"/>
</dbReference>
<dbReference type="PIRSF" id="PIRSF000294">
    <property type="entry name" value="Cytochrome-c_peroxidase"/>
    <property type="match status" value="1"/>
</dbReference>
<evidence type="ECO:0000313" key="11">
    <source>
        <dbReference type="EMBL" id="SDE02539.1"/>
    </source>
</evidence>
<dbReference type="InterPro" id="IPR051395">
    <property type="entry name" value="Cytochrome_c_Peroxidase/MauG"/>
</dbReference>
<dbReference type="EMBL" id="FMZH01000010">
    <property type="protein sequence ID" value="SDE02539.1"/>
    <property type="molecule type" value="Genomic_DNA"/>
</dbReference>
<dbReference type="InterPro" id="IPR004852">
    <property type="entry name" value="Di-haem_cyt_c_peroxidsae"/>
</dbReference>
<sequence length="357" mass="39666">MNSFAKVITTLIGSFTLLIWVGKLDPAPYPLTYPSNFGNRISIPQNNPTTQAGVYLGRNLFYEPLLSANNKISCGSCHEQKRAFTDGKVFSSGVDGTLTSRNSMALVNLLWARRFFWDGRATGLEAQAAFPLSDPHEMGQALTVSAAKLRQSPKYPILFQKAFGDTAITVNRITMAISQFERTLISADSPYDRYLKNTYKPSPIELEGMRLFNTMPQPRKKIRGADCAHCHGGAKTYLELFHNNGLDEISTDKGIAAITGMDSDHGRFKIPTLRNIALTAPYMHDGRFNSLQQVLDHYSEHLKQKHLSPFLKGSSNKIGGTSLQLSAHEKKAVIAFLNMLTDTTFIHNPEFSNPNHP</sequence>
<dbReference type="Pfam" id="PF03150">
    <property type="entry name" value="CCP_MauG"/>
    <property type="match status" value="1"/>
</dbReference>
<comment type="cofactor">
    <cofactor evidence="8">
        <name>heme</name>
        <dbReference type="ChEBI" id="CHEBI:30413"/>
    </cofactor>
    <text evidence="8">Binds 2 heme groups.</text>
</comment>
<evidence type="ECO:0000313" key="12">
    <source>
        <dbReference type="Proteomes" id="UP000199455"/>
    </source>
</evidence>
<keyword evidence="7 9" id="KW-0408">Iron</keyword>
<evidence type="ECO:0000256" key="6">
    <source>
        <dbReference type="ARBA" id="ARBA00023002"/>
    </source>
</evidence>
<dbReference type="GO" id="GO:0042597">
    <property type="term" value="C:periplasmic space"/>
    <property type="evidence" value="ECO:0007669"/>
    <property type="project" value="UniProtKB-SubCell"/>
</dbReference>
<dbReference type="Proteomes" id="UP000199455">
    <property type="component" value="Unassembled WGS sequence"/>
</dbReference>
<dbReference type="PANTHER" id="PTHR30600:SF10">
    <property type="entry name" value="BLL6722 PROTEIN"/>
    <property type="match status" value="1"/>
</dbReference>
<evidence type="ECO:0000256" key="5">
    <source>
        <dbReference type="ARBA" id="ARBA00022764"/>
    </source>
</evidence>
<name>A0A1G6ZIQ7_9SPHI</name>
<evidence type="ECO:0000256" key="2">
    <source>
        <dbReference type="ARBA" id="ARBA00022617"/>
    </source>
</evidence>